<reference evidence="1" key="2">
    <citation type="submission" date="2020-11" db="EMBL/GenBank/DDBJ databases">
        <authorList>
            <person name="McCartney M.A."/>
            <person name="Auch B."/>
            <person name="Kono T."/>
            <person name="Mallez S."/>
            <person name="Becker A."/>
            <person name="Gohl D.M."/>
            <person name="Silverstein K.A.T."/>
            <person name="Koren S."/>
            <person name="Bechman K.B."/>
            <person name="Herman A."/>
            <person name="Abrahante J.E."/>
            <person name="Garbe J."/>
        </authorList>
    </citation>
    <scope>NUCLEOTIDE SEQUENCE</scope>
    <source>
        <strain evidence="1">Duluth1</strain>
        <tissue evidence="1">Whole animal</tissue>
    </source>
</reference>
<gene>
    <name evidence="1" type="ORF">DPMN_137473</name>
</gene>
<comment type="caution">
    <text evidence="1">The sequence shown here is derived from an EMBL/GenBank/DDBJ whole genome shotgun (WGS) entry which is preliminary data.</text>
</comment>
<name>A0A9D4G1W1_DREPO</name>
<dbReference type="AlphaFoldDB" id="A0A9D4G1W1"/>
<organism evidence="1 2">
    <name type="scientific">Dreissena polymorpha</name>
    <name type="common">Zebra mussel</name>
    <name type="synonym">Mytilus polymorpha</name>
    <dbReference type="NCBI Taxonomy" id="45954"/>
    <lineage>
        <taxon>Eukaryota</taxon>
        <taxon>Metazoa</taxon>
        <taxon>Spiralia</taxon>
        <taxon>Lophotrochozoa</taxon>
        <taxon>Mollusca</taxon>
        <taxon>Bivalvia</taxon>
        <taxon>Autobranchia</taxon>
        <taxon>Heteroconchia</taxon>
        <taxon>Euheterodonta</taxon>
        <taxon>Imparidentia</taxon>
        <taxon>Neoheterodontei</taxon>
        <taxon>Myida</taxon>
        <taxon>Dreissenoidea</taxon>
        <taxon>Dreissenidae</taxon>
        <taxon>Dreissena</taxon>
    </lineage>
</organism>
<proteinExistence type="predicted"/>
<sequence>MEKENIEPKEITSICNVLEQYVEDIIGFRRGTIPLVAYIDNKSVIHVVALSSTKLVDDKRLRVDIDPIQESMEKNDVSDIK</sequence>
<keyword evidence="2" id="KW-1185">Reference proteome</keyword>
<evidence type="ECO:0000313" key="1">
    <source>
        <dbReference type="EMBL" id="KAH3809110.1"/>
    </source>
</evidence>
<accession>A0A9D4G1W1</accession>
<evidence type="ECO:0000313" key="2">
    <source>
        <dbReference type="Proteomes" id="UP000828390"/>
    </source>
</evidence>
<reference evidence="1" key="1">
    <citation type="journal article" date="2019" name="bioRxiv">
        <title>The Genome of the Zebra Mussel, Dreissena polymorpha: A Resource for Invasive Species Research.</title>
        <authorList>
            <person name="McCartney M.A."/>
            <person name="Auch B."/>
            <person name="Kono T."/>
            <person name="Mallez S."/>
            <person name="Zhang Y."/>
            <person name="Obille A."/>
            <person name="Becker A."/>
            <person name="Abrahante J.E."/>
            <person name="Garbe J."/>
            <person name="Badalamenti J.P."/>
            <person name="Herman A."/>
            <person name="Mangelson H."/>
            <person name="Liachko I."/>
            <person name="Sullivan S."/>
            <person name="Sone E.D."/>
            <person name="Koren S."/>
            <person name="Silverstein K.A.T."/>
            <person name="Beckman K.B."/>
            <person name="Gohl D.M."/>
        </authorList>
    </citation>
    <scope>NUCLEOTIDE SEQUENCE</scope>
    <source>
        <strain evidence="1">Duluth1</strain>
        <tissue evidence="1">Whole animal</tissue>
    </source>
</reference>
<dbReference type="Proteomes" id="UP000828390">
    <property type="component" value="Unassembled WGS sequence"/>
</dbReference>
<protein>
    <submittedName>
        <fullName evidence="1">Uncharacterized protein</fullName>
    </submittedName>
</protein>
<dbReference type="EMBL" id="JAIWYP010000006">
    <property type="protein sequence ID" value="KAH3809110.1"/>
    <property type="molecule type" value="Genomic_DNA"/>
</dbReference>